<evidence type="ECO:0000313" key="3">
    <source>
        <dbReference type="EMBL" id="UTI66021.1"/>
    </source>
</evidence>
<evidence type="ECO:0000313" key="4">
    <source>
        <dbReference type="Proteomes" id="UP001056035"/>
    </source>
</evidence>
<gene>
    <name evidence="3" type="primary">cofD</name>
    <name evidence="3" type="ORF">NBH00_07370</name>
</gene>
<reference evidence="3 4" key="1">
    <citation type="submission" date="2022-06" db="EMBL/GenBank/DDBJ databases">
        <title>Paraconexibacter antarcticus.</title>
        <authorList>
            <person name="Kim C.S."/>
        </authorList>
    </citation>
    <scope>NUCLEOTIDE SEQUENCE [LARGE SCALE GENOMIC DNA]</scope>
    <source>
        <strain evidence="3 4">02-257</strain>
    </source>
</reference>
<dbReference type="PANTHER" id="PTHR43007:SF1">
    <property type="entry name" value="2-PHOSPHO-L-LACTATE TRANSFERASE"/>
    <property type="match status" value="1"/>
</dbReference>
<protein>
    <submittedName>
        <fullName evidence="3">2-phospho-L-lactate transferase</fullName>
        <ecNumber evidence="3">2.7.8.28</ecNumber>
    </submittedName>
</protein>
<dbReference type="InterPro" id="IPR038136">
    <property type="entry name" value="CofD-like_dom_sf"/>
</dbReference>
<evidence type="ECO:0000256" key="2">
    <source>
        <dbReference type="ARBA" id="ARBA00022842"/>
    </source>
</evidence>
<dbReference type="Gene3D" id="1.10.8.240">
    <property type="entry name" value="CofD-like domain"/>
    <property type="match status" value="1"/>
</dbReference>
<keyword evidence="1 3" id="KW-0808">Transferase</keyword>
<proteinExistence type="inferred from homology"/>
<organism evidence="3 4">
    <name type="scientific">Paraconexibacter antarcticus</name>
    <dbReference type="NCBI Taxonomy" id="2949664"/>
    <lineage>
        <taxon>Bacteria</taxon>
        <taxon>Bacillati</taxon>
        <taxon>Actinomycetota</taxon>
        <taxon>Thermoleophilia</taxon>
        <taxon>Solirubrobacterales</taxon>
        <taxon>Paraconexibacteraceae</taxon>
        <taxon>Paraconexibacter</taxon>
    </lineage>
</organism>
<dbReference type="Pfam" id="PF01933">
    <property type="entry name" value="CofD"/>
    <property type="match status" value="1"/>
</dbReference>
<dbReference type="EMBL" id="CP098502">
    <property type="protein sequence ID" value="UTI66021.1"/>
    <property type="molecule type" value="Genomic_DNA"/>
</dbReference>
<dbReference type="Proteomes" id="UP001056035">
    <property type="component" value="Chromosome"/>
</dbReference>
<dbReference type="SUPFAM" id="SSF142338">
    <property type="entry name" value="CofD-like"/>
    <property type="match status" value="1"/>
</dbReference>
<dbReference type="HAMAP" id="MF_01257">
    <property type="entry name" value="CofD"/>
    <property type="match status" value="1"/>
</dbReference>
<dbReference type="GO" id="GO:0043743">
    <property type="term" value="F:LPPG:FO 2-phospho-L-lactate transferase activity"/>
    <property type="evidence" value="ECO:0007669"/>
    <property type="project" value="UniProtKB-EC"/>
</dbReference>
<accession>A0ABY5DVI3</accession>
<dbReference type="Gene3D" id="3.40.50.10680">
    <property type="entry name" value="CofD-like domains"/>
    <property type="match status" value="1"/>
</dbReference>
<name>A0ABY5DVI3_9ACTN</name>
<dbReference type="EC" id="2.7.8.28" evidence="3"/>
<dbReference type="InterPro" id="IPR002882">
    <property type="entry name" value="CofD"/>
</dbReference>
<dbReference type="PANTHER" id="PTHR43007">
    <property type="entry name" value="2-PHOSPHO-L-LACTATE TRANSFERASE"/>
    <property type="match status" value="1"/>
</dbReference>
<dbReference type="RefSeq" id="WP_254572699.1">
    <property type="nucleotide sequence ID" value="NZ_CP098502.1"/>
</dbReference>
<keyword evidence="4" id="KW-1185">Reference proteome</keyword>
<sequence length="305" mass="31484">MAVVVLAGGTGGAKLARGMADVVGPAELIVVANTGDDVEVYGGHVSPDPDLCTFWLADTINDRGWGIDGDTFAVMDGLRALGVDVWFNLGDRDLALCLERRRRLDAGERLTDAHRALTAALGVEATVLPMCDEPVRTVVKAAGEWWPFQDFMIRRRGEGPVEDVRFEGVQAASASPEVLDAIAHADAVIVGPSNPVISIGPILAVPGIADALRRTAAPVVAVSPIVGGQVVKGPTASFMAGQGLTVDAEGIAEAYSGLLDGLVADEEAPGAGLPVIVTDTMMGDAAARARVARTTLDFARGLAAA</sequence>
<dbReference type="NCBIfam" id="TIGR01819">
    <property type="entry name" value="F420_cofD"/>
    <property type="match status" value="1"/>
</dbReference>
<evidence type="ECO:0000256" key="1">
    <source>
        <dbReference type="ARBA" id="ARBA00022679"/>
    </source>
</evidence>
<dbReference type="InterPro" id="IPR010115">
    <property type="entry name" value="FbiA/CofD"/>
</dbReference>
<keyword evidence="2" id="KW-0460">Magnesium</keyword>